<dbReference type="InterPro" id="IPR018062">
    <property type="entry name" value="HTH_AraC-typ_CS"/>
</dbReference>
<dbReference type="Pfam" id="PF20240">
    <property type="entry name" value="DUF6597"/>
    <property type="match status" value="1"/>
</dbReference>
<dbReference type="Pfam" id="PF12833">
    <property type="entry name" value="HTH_18"/>
    <property type="match status" value="1"/>
</dbReference>
<feature type="domain" description="HTH araC/xylS-type" evidence="4">
    <location>
        <begin position="172"/>
        <end position="273"/>
    </location>
</feature>
<dbReference type="InterPro" id="IPR050204">
    <property type="entry name" value="AraC_XylS_family_regulators"/>
</dbReference>
<reference evidence="5 6" key="1">
    <citation type="submission" date="2020-10" db="EMBL/GenBank/DDBJ databases">
        <title>Complete genome sequence of Cupriavidus basilensis CCUG 49340T.</title>
        <authorList>
            <person name="Salva-Serra F."/>
            <person name="Donoso R.A."/>
            <person name="Cho K.H."/>
            <person name="Yoo J.A."/>
            <person name="Lee K."/>
            <person name="Yoon S.-H."/>
            <person name="Perez-Pantoja D."/>
            <person name="Moore E.R.B."/>
        </authorList>
    </citation>
    <scope>NUCLEOTIDE SEQUENCE [LARGE SCALE GENOMIC DNA]</scope>
    <source>
        <strain evidence="6">CCUG 49340</strain>
    </source>
</reference>
<dbReference type="EMBL" id="CP062803">
    <property type="protein sequence ID" value="QOT75986.1"/>
    <property type="molecule type" value="Genomic_DNA"/>
</dbReference>
<keyword evidence="1" id="KW-0805">Transcription regulation</keyword>
<evidence type="ECO:0000313" key="5">
    <source>
        <dbReference type="EMBL" id="QOT75986.1"/>
    </source>
</evidence>
<dbReference type="GO" id="GO:0003700">
    <property type="term" value="F:DNA-binding transcription factor activity"/>
    <property type="evidence" value="ECO:0007669"/>
    <property type="project" value="InterPro"/>
</dbReference>
<dbReference type="InterPro" id="IPR009057">
    <property type="entry name" value="Homeodomain-like_sf"/>
</dbReference>
<dbReference type="InterPro" id="IPR018060">
    <property type="entry name" value="HTH_AraC"/>
</dbReference>
<dbReference type="InterPro" id="IPR046532">
    <property type="entry name" value="DUF6597"/>
</dbReference>
<dbReference type="PANTHER" id="PTHR46796:SF13">
    <property type="entry name" value="HTH-TYPE TRANSCRIPTIONAL ACTIVATOR RHAS"/>
    <property type="match status" value="1"/>
</dbReference>
<sequence>MPRLEKRDTHAPVTAAPKGIVDPLGTQQRIRLGRYLPSAALAPFVEHYWIVQWDLAGHPPQVQRVLPYPNANLVFDRGQTALFGVVRGVFDRTLEGAGHVLGVRFRVGGLRPLLDEPVCALTDTTRPARTLLSCDAHRAEMLVLDAGGDEAMVRAAESLLGSALPPPNPVVDQLQAIVAHAASAEGPASVESLAQHAGMGVRALQRLFQDYVGVSPKWVLRRYRLQEAAWRLARGEPVGLAQLAAELGYFDQAHLTRDFTRLVGVSPGDYQRSQQGPAGAR</sequence>
<dbReference type="GeneID" id="98402768"/>
<evidence type="ECO:0000256" key="3">
    <source>
        <dbReference type="ARBA" id="ARBA00023163"/>
    </source>
</evidence>
<accession>A0A643FT05</accession>
<name>A0A643FT05_9BURK</name>
<gene>
    <name evidence="5" type="ORF">F7R26_017765</name>
</gene>
<proteinExistence type="predicted"/>
<dbReference type="AlphaFoldDB" id="A0A643FT05"/>
<dbReference type="GO" id="GO:0043565">
    <property type="term" value="F:sequence-specific DNA binding"/>
    <property type="evidence" value="ECO:0007669"/>
    <property type="project" value="InterPro"/>
</dbReference>
<keyword evidence="3" id="KW-0804">Transcription</keyword>
<dbReference type="PROSITE" id="PS00041">
    <property type="entry name" value="HTH_ARAC_FAMILY_1"/>
    <property type="match status" value="2"/>
</dbReference>
<organism evidence="5 6">
    <name type="scientific">Cupriavidus basilensis</name>
    <dbReference type="NCBI Taxonomy" id="68895"/>
    <lineage>
        <taxon>Bacteria</taxon>
        <taxon>Pseudomonadati</taxon>
        <taxon>Pseudomonadota</taxon>
        <taxon>Betaproteobacteria</taxon>
        <taxon>Burkholderiales</taxon>
        <taxon>Burkholderiaceae</taxon>
        <taxon>Cupriavidus</taxon>
    </lineage>
</organism>
<evidence type="ECO:0000313" key="6">
    <source>
        <dbReference type="Proteomes" id="UP000397656"/>
    </source>
</evidence>
<dbReference type="Proteomes" id="UP000397656">
    <property type="component" value="Chromosome 1"/>
</dbReference>
<dbReference type="PANTHER" id="PTHR46796">
    <property type="entry name" value="HTH-TYPE TRANSCRIPTIONAL ACTIVATOR RHAS-RELATED"/>
    <property type="match status" value="1"/>
</dbReference>
<dbReference type="RefSeq" id="WP_150986843.1">
    <property type="nucleotide sequence ID" value="NZ_CP062803.1"/>
</dbReference>
<dbReference type="SMART" id="SM00342">
    <property type="entry name" value="HTH_ARAC"/>
    <property type="match status" value="1"/>
</dbReference>
<protein>
    <submittedName>
        <fullName evidence="5">Helix-turn-helix transcriptional regulator</fullName>
    </submittedName>
</protein>
<evidence type="ECO:0000256" key="2">
    <source>
        <dbReference type="ARBA" id="ARBA00023125"/>
    </source>
</evidence>
<evidence type="ECO:0000259" key="4">
    <source>
        <dbReference type="PROSITE" id="PS01124"/>
    </source>
</evidence>
<dbReference type="Gene3D" id="1.10.10.60">
    <property type="entry name" value="Homeodomain-like"/>
    <property type="match status" value="1"/>
</dbReference>
<dbReference type="PROSITE" id="PS01124">
    <property type="entry name" value="HTH_ARAC_FAMILY_2"/>
    <property type="match status" value="1"/>
</dbReference>
<dbReference type="SUPFAM" id="SSF46689">
    <property type="entry name" value="Homeodomain-like"/>
    <property type="match status" value="1"/>
</dbReference>
<keyword evidence="2" id="KW-0238">DNA-binding</keyword>
<evidence type="ECO:0000256" key="1">
    <source>
        <dbReference type="ARBA" id="ARBA00023015"/>
    </source>
</evidence>